<dbReference type="EMBL" id="VYKL01000015">
    <property type="protein sequence ID" value="KAA9026164.1"/>
    <property type="molecule type" value="Genomic_DNA"/>
</dbReference>
<evidence type="ECO:0000256" key="2">
    <source>
        <dbReference type="ARBA" id="ARBA00005540"/>
    </source>
</evidence>
<keyword evidence="5 9" id="KW-0812">Transmembrane</keyword>
<keyword evidence="7 8" id="KW-0472">Membrane</keyword>
<feature type="transmembrane region" description="Helical" evidence="9">
    <location>
        <begin position="155"/>
        <end position="179"/>
    </location>
</feature>
<feature type="transmembrane region" description="Helical" evidence="9">
    <location>
        <begin position="12"/>
        <end position="31"/>
    </location>
</feature>
<gene>
    <name evidence="10" type="ORF">F4V44_09830</name>
</gene>
<evidence type="ECO:0000256" key="9">
    <source>
        <dbReference type="SAM" id="Phobius"/>
    </source>
</evidence>
<evidence type="ECO:0000256" key="3">
    <source>
        <dbReference type="ARBA" id="ARBA00022448"/>
    </source>
</evidence>
<dbReference type="OrthoDB" id="9809216at2"/>
<feature type="transmembrane region" description="Helical" evidence="9">
    <location>
        <begin position="82"/>
        <end position="102"/>
    </location>
</feature>
<keyword evidence="6 9" id="KW-1133">Transmembrane helix</keyword>
<organism evidence="10 11">
    <name type="scientific">Niallia endozanthoxylica</name>
    <dbReference type="NCBI Taxonomy" id="2036016"/>
    <lineage>
        <taxon>Bacteria</taxon>
        <taxon>Bacillati</taxon>
        <taxon>Bacillota</taxon>
        <taxon>Bacilli</taxon>
        <taxon>Bacillales</taxon>
        <taxon>Bacillaceae</taxon>
        <taxon>Niallia</taxon>
    </lineage>
</organism>
<keyword evidence="11" id="KW-1185">Reference proteome</keyword>
<dbReference type="Gene3D" id="1.10.1760.20">
    <property type="match status" value="1"/>
</dbReference>
<dbReference type="GO" id="GO:0005886">
    <property type="term" value="C:plasma membrane"/>
    <property type="evidence" value="ECO:0007669"/>
    <property type="project" value="UniProtKB-SubCell"/>
</dbReference>
<evidence type="ECO:0000256" key="8">
    <source>
        <dbReference type="PIRNR" id="PIRNR037778"/>
    </source>
</evidence>
<name>A0A5J5HYQ4_9BACI</name>
<comment type="similarity">
    <text evidence="2 8">Belongs to the prokaryotic riboflavin transporter (P-RFT) (TC 2.A.87) family.</text>
</comment>
<comment type="subcellular location">
    <subcellularLocation>
        <location evidence="1">Cell membrane</location>
        <topology evidence="1">Multi-pass membrane protein</topology>
    </subcellularLocation>
</comment>
<dbReference type="InterPro" id="IPR024529">
    <property type="entry name" value="ECF_trnsprt_substrate-spec"/>
</dbReference>
<dbReference type="PIRSF" id="PIRSF037778">
    <property type="entry name" value="UCP037778_transp_RibU"/>
    <property type="match status" value="1"/>
</dbReference>
<reference evidence="10 11" key="1">
    <citation type="submission" date="2019-09" db="EMBL/GenBank/DDBJ databases">
        <title>Whole genome sequences of isolates from the Mars Exploration Rovers.</title>
        <authorList>
            <person name="Seuylemezian A."/>
            <person name="Vaishampayan P."/>
        </authorList>
    </citation>
    <scope>NUCLEOTIDE SEQUENCE [LARGE SCALE GENOMIC DNA]</scope>
    <source>
        <strain evidence="10 11">MER_TA_151</strain>
    </source>
</reference>
<dbReference type="Pfam" id="PF12822">
    <property type="entry name" value="ECF_trnsprt"/>
    <property type="match status" value="1"/>
</dbReference>
<evidence type="ECO:0000313" key="11">
    <source>
        <dbReference type="Proteomes" id="UP000326671"/>
    </source>
</evidence>
<dbReference type="PANTHER" id="PTHR38438:SF1">
    <property type="entry name" value="RIBOFLAVIN TRANSPORTER RIBU"/>
    <property type="match status" value="1"/>
</dbReference>
<keyword evidence="3 8" id="KW-0813">Transport</keyword>
<dbReference type="AlphaFoldDB" id="A0A5J5HYQ4"/>
<evidence type="ECO:0000256" key="5">
    <source>
        <dbReference type="ARBA" id="ARBA00022692"/>
    </source>
</evidence>
<feature type="transmembrane region" description="Helical" evidence="9">
    <location>
        <begin position="43"/>
        <end position="62"/>
    </location>
</feature>
<proteinExistence type="inferred from homology"/>
<comment type="caution">
    <text evidence="10">The sequence shown here is derived from an EMBL/GenBank/DDBJ whole genome shotgun (WGS) entry which is preliminary data.</text>
</comment>
<evidence type="ECO:0000313" key="10">
    <source>
        <dbReference type="EMBL" id="KAA9026164.1"/>
    </source>
</evidence>
<sequence length="197" mass="21982">MGKGQNKVRALVSIAMLSSIAYVLMLVNFPIPPFPNFLKIDFSDIPALIGALIFGPMAGILVELLKNVLDYFMTGSETGVPVGHMANFIAGILFILPTYYIYNKMKSKKGMTFALIIGSILMSGIMSILNYYIILPAYTFFLNWPAMSGTEIRQYIVAGILPFNLIKGLAMSLVFMLLFTKMGTWLNKQTSYKEYKI</sequence>
<feature type="transmembrane region" description="Helical" evidence="9">
    <location>
        <begin position="114"/>
        <end position="135"/>
    </location>
</feature>
<dbReference type="Proteomes" id="UP000326671">
    <property type="component" value="Unassembled WGS sequence"/>
</dbReference>
<evidence type="ECO:0000256" key="7">
    <source>
        <dbReference type="ARBA" id="ARBA00023136"/>
    </source>
</evidence>
<evidence type="ECO:0000256" key="1">
    <source>
        <dbReference type="ARBA" id="ARBA00004651"/>
    </source>
</evidence>
<protein>
    <recommendedName>
        <fullName evidence="8">Riboflavin transporter</fullName>
    </recommendedName>
</protein>
<comment type="function">
    <text evidence="8">Probably a riboflavin-binding protein that interacts with the energy-coupling factor (ECF) ABC-transporter complex.</text>
</comment>
<keyword evidence="4 8" id="KW-1003">Cell membrane</keyword>
<dbReference type="RefSeq" id="WP_150439813.1">
    <property type="nucleotide sequence ID" value="NZ_VYKL01000015.1"/>
</dbReference>
<evidence type="ECO:0000256" key="4">
    <source>
        <dbReference type="ARBA" id="ARBA00022475"/>
    </source>
</evidence>
<dbReference type="InterPro" id="IPR025720">
    <property type="entry name" value="RibU"/>
</dbReference>
<accession>A0A5J5HYQ4</accession>
<evidence type="ECO:0000256" key="6">
    <source>
        <dbReference type="ARBA" id="ARBA00022989"/>
    </source>
</evidence>
<dbReference type="PANTHER" id="PTHR38438">
    <property type="entry name" value="RIBOFLAVIN TRANSPORTER RIBU"/>
    <property type="match status" value="1"/>
</dbReference>
<dbReference type="GO" id="GO:0032217">
    <property type="term" value="F:riboflavin transmembrane transporter activity"/>
    <property type="evidence" value="ECO:0007669"/>
    <property type="project" value="UniProtKB-UniRule"/>
</dbReference>